<dbReference type="InterPro" id="IPR003439">
    <property type="entry name" value="ABC_transporter-like_ATP-bd"/>
</dbReference>
<evidence type="ECO:0000256" key="5">
    <source>
        <dbReference type="ARBA" id="ARBA00022970"/>
    </source>
</evidence>
<accession>A0ABP9P893</accession>
<evidence type="ECO:0000256" key="3">
    <source>
        <dbReference type="ARBA" id="ARBA00022741"/>
    </source>
</evidence>
<dbReference type="Gene3D" id="3.40.50.300">
    <property type="entry name" value="P-loop containing nucleotide triphosphate hydrolases"/>
    <property type="match status" value="1"/>
</dbReference>
<dbReference type="Proteomes" id="UP001500804">
    <property type="component" value="Unassembled WGS sequence"/>
</dbReference>
<dbReference type="SMART" id="SM00382">
    <property type="entry name" value="AAA"/>
    <property type="match status" value="1"/>
</dbReference>
<proteinExistence type="inferred from homology"/>
<dbReference type="SUPFAM" id="SSF52540">
    <property type="entry name" value="P-loop containing nucleoside triphosphate hydrolases"/>
    <property type="match status" value="1"/>
</dbReference>
<dbReference type="InterPro" id="IPR027417">
    <property type="entry name" value="P-loop_NTPase"/>
</dbReference>
<keyword evidence="8" id="KW-1185">Reference proteome</keyword>
<dbReference type="PANTHER" id="PTHR43820:SF6">
    <property type="entry name" value="ABC TRANSPORTER ATP-BINDING PROTEIN"/>
    <property type="match status" value="1"/>
</dbReference>
<evidence type="ECO:0000259" key="6">
    <source>
        <dbReference type="PROSITE" id="PS50893"/>
    </source>
</evidence>
<sequence length="253" mass="26389">MSELASPPSGTASALLELAGLEVRYGHTAALHGVDLTVGERELVAVAGANGAGKSTLVNAVAGWSRGRPAVSGTVRLDGVDVGGLPAHRRTGRGIVLVPEGKGVFEGLTVEENLELVTPPKNAAGRRYAVADVYAVFPQLSARATRKCSTLSGGERQMVAIGRALRAAPRLLILDEPSVGLAPRLVRGVLRHVRELVDGGLSVLLVEQNVTAALEVADRLYLLEQGRVGASGPASEMRDDERIAAAYLGGLRR</sequence>
<dbReference type="PROSITE" id="PS00211">
    <property type="entry name" value="ABC_TRANSPORTER_1"/>
    <property type="match status" value="1"/>
</dbReference>
<evidence type="ECO:0000313" key="8">
    <source>
        <dbReference type="Proteomes" id="UP001500804"/>
    </source>
</evidence>
<evidence type="ECO:0000313" key="7">
    <source>
        <dbReference type="EMBL" id="GAA5140893.1"/>
    </source>
</evidence>
<dbReference type="PROSITE" id="PS50893">
    <property type="entry name" value="ABC_TRANSPORTER_2"/>
    <property type="match status" value="1"/>
</dbReference>
<feature type="domain" description="ABC transporter" evidence="6">
    <location>
        <begin position="16"/>
        <end position="250"/>
    </location>
</feature>
<name>A0ABP9P893_9PSEU</name>
<dbReference type="GO" id="GO:0005524">
    <property type="term" value="F:ATP binding"/>
    <property type="evidence" value="ECO:0007669"/>
    <property type="project" value="UniProtKB-KW"/>
</dbReference>
<gene>
    <name evidence="7" type="ORF">GCM10023320_79110</name>
</gene>
<keyword evidence="4 7" id="KW-0067">ATP-binding</keyword>
<dbReference type="InterPro" id="IPR017871">
    <property type="entry name" value="ABC_transporter-like_CS"/>
</dbReference>
<dbReference type="PANTHER" id="PTHR43820">
    <property type="entry name" value="HIGH-AFFINITY BRANCHED-CHAIN AMINO ACID TRANSPORT ATP-BINDING PROTEIN LIVF"/>
    <property type="match status" value="1"/>
</dbReference>
<keyword evidence="2" id="KW-0813">Transport</keyword>
<dbReference type="EMBL" id="BAABJO010000050">
    <property type="protein sequence ID" value="GAA5140893.1"/>
    <property type="molecule type" value="Genomic_DNA"/>
</dbReference>
<evidence type="ECO:0000256" key="2">
    <source>
        <dbReference type="ARBA" id="ARBA00022448"/>
    </source>
</evidence>
<dbReference type="InterPro" id="IPR052156">
    <property type="entry name" value="BCAA_Transport_ATP-bd_LivF"/>
</dbReference>
<keyword evidence="3" id="KW-0547">Nucleotide-binding</keyword>
<reference evidence="8" key="1">
    <citation type="journal article" date="2019" name="Int. J. Syst. Evol. Microbiol.">
        <title>The Global Catalogue of Microorganisms (GCM) 10K type strain sequencing project: providing services to taxonomists for standard genome sequencing and annotation.</title>
        <authorList>
            <consortium name="The Broad Institute Genomics Platform"/>
            <consortium name="The Broad Institute Genome Sequencing Center for Infectious Disease"/>
            <person name="Wu L."/>
            <person name="Ma J."/>
        </authorList>
    </citation>
    <scope>NUCLEOTIDE SEQUENCE [LARGE SCALE GENOMIC DNA]</scope>
    <source>
        <strain evidence="8">JCM 18302</strain>
    </source>
</reference>
<dbReference type="CDD" id="cd03224">
    <property type="entry name" value="ABC_TM1139_LivF_branched"/>
    <property type="match status" value="1"/>
</dbReference>
<dbReference type="RefSeq" id="WP_345612764.1">
    <property type="nucleotide sequence ID" value="NZ_BAABJO010000050.1"/>
</dbReference>
<evidence type="ECO:0000256" key="4">
    <source>
        <dbReference type="ARBA" id="ARBA00022840"/>
    </source>
</evidence>
<dbReference type="Pfam" id="PF00005">
    <property type="entry name" value="ABC_tran"/>
    <property type="match status" value="1"/>
</dbReference>
<dbReference type="InterPro" id="IPR003593">
    <property type="entry name" value="AAA+_ATPase"/>
</dbReference>
<comment type="caution">
    <text evidence="7">The sequence shown here is derived from an EMBL/GenBank/DDBJ whole genome shotgun (WGS) entry which is preliminary data.</text>
</comment>
<keyword evidence="5" id="KW-0029">Amino-acid transport</keyword>
<protein>
    <submittedName>
        <fullName evidence="7">ABC transporter ATP-binding protein</fullName>
    </submittedName>
</protein>
<evidence type="ECO:0000256" key="1">
    <source>
        <dbReference type="ARBA" id="ARBA00005417"/>
    </source>
</evidence>
<comment type="similarity">
    <text evidence="1">Belongs to the ABC transporter superfamily.</text>
</comment>
<organism evidence="7 8">
    <name type="scientific">Pseudonocardia adelaidensis</name>
    <dbReference type="NCBI Taxonomy" id="648754"/>
    <lineage>
        <taxon>Bacteria</taxon>
        <taxon>Bacillati</taxon>
        <taxon>Actinomycetota</taxon>
        <taxon>Actinomycetes</taxon>
        <taxon>Pseudonocardiales</taxon>
        <taxon>Pseudonocardiaceae</taxon>
        <taxon>Pseudonocardia</taxon>
    </lineage>
</organism>